<sequence>MKLLLERAGDEPEILVKLMEDAMWDQWARTGGIAPMGRLGEAAVALSTVQYLGIPGWAEDLERYQDLLENLLATSAMATSPPHPATVPDSPLDSGCPAR</sequence>
<keyword evidence="3" id="KW-1185">Reference proteome</keyword>
<feature type="region of interest" description="Disordered" evidence="1">
    <location>
        <begin position="78"/>
        <end position="99"/>
    </location>
</feature>
<name>A0ABU2SXQ6_9ACTN</name>
<dbReference type="EMBL" id="JAVRFI010000037">
    <property type="protein sequence ID" value="MDT0453788.1"/>
    <property type="molecule type" value="Genomic_DNA"/>
</dbReference>
<dbReference type="RefSeq" id="WP_311615991.1">
    <property type="nucleotide sequence ID" value="NZ_JAVRFI010000037.1"/>
</dbReference>
<evidence type="ECO:0008006" key="4">
    <source>
        <dbReference type="Google" id="ProtNLM"/>
    </source>
</evidence>
<gene>
    <name evidence="2" type="ORF">RM609_32630</name>
</gene>
<evidence type="ECO:0000313" key="2">
    <source>
        <dbReference type="EMBL" id="MDT0453788.1"/>
    </source>
</evidence>
<evidence type="ECO:0000313" key="3">
    <source>
        <dbReference type="Proteomes" id="UP001180531"/>
    </source>
</evidence>
<evidence type="ECO:0000256" key="1">
    <source>
        <dbReference type="SAM" id="MobiDB-lite"/>
    </source>
</evidence>
<accession>A0ABU2SXQ6</accession>
<comment type="caution">
    <text evidence="2">The sequence shown here is derived from an EMBL/GenBank/DDBJ whole genome shotgun (WGS) entry which is preliminary data.</text>
</comment>
<organism evidence="2 3">
    <name type="scientific">Streptomyces hesseae</name>
    <dbReference type="NCBI Taxonomy" id="3075519"/>
    <lineage>
        <taxon>Bacteria</taxon>
        <taxon>Bacillati</taxon>
        <taxon>Actinomycetota</taxon>
        <taxon>Actinomycetes</taxon>
        <taxon>Kitasatosporales</taxon>
        <taxon>Streptomycetaceae</taxon>
        <taxon>Streptomyces</taxon>
    </lineage>
</organism>
<dbReference type="Proteomes" id="UP001180531">
    <property type="component" value="Unassembled WGS sequence"/>
</dbReference>
<protein>
    <recommendedName>
        <fullName evidence="4">MftR C-terminal domain-containing protein</fullName>
    </recommendedName>
</protein>
<proteinExistence type="predicted"/>
<reference evidence="2" key="1">
    <citation type="submission" date="2024-05" db="EMBL/GenBank/DDBJ databases">
        <title>30 novel species of actinomycetes from the DSMZ collection.</title>
        <authorList>
            <person name="Nouioui I."/>
        </authorList>
    </citation>
    <scope>NUCLEOTIDE SEQUENCE</scope>
    <source>
        <strain evidence="2">DSM 40473</strain>
    </source>
</reference>